<dbReference type="PaxDb" id="121845-A0A3Q0IZR1"/>
<sequence>MEILTEQEALQIEKSILVLEEQPDVSSSICDSLCMPDGFSSLSIPRIEREFLCHKLVLAASSPVFEALFYGSLANKQDEPVVLPDMEPEHFQLFIKYLYTDTLNIPDLDTAQGILYAAQKYLIPHLAKHCVKYLECSLNLDNLLDTLRIAECFKESHLRKQCLKMMCTNPCVWWNPELIGVATLSPSTFSYLLDIMPLPSRELDVLLLLIGWGRASCKALDITPTGPNIRRLLDQYDLLRRVRFLRMSSEEFALVKQRGVAE</sequence>
<accession>A0A3Q0IZR1</accession>
<feature type="domain" description="BTB" evidence="1">
    <location>
        <begin position="30"/>
        <end position="107"/>
    </location>
</feature>
<evidence type="ECO:0000313" key="3">
    <source>
        <dbReference type="RefSeq" id="XP_026681694.1"/>
    </source>
</evidence>
<dbReference type="PANTHER" id="PTHR45774">
    <property type="entry name" value="BTB/POZ DOMAIN-CONTAINING"/>
    <property type="match status" value="1"/>
</dbReference>
<evidence type="ECO:0000259" key="1">
    <source>
        <dbReference type="PROSITE" id="PS50097"/>
    </source>
</evidence>
<dbReference type="GeneID" id="103512423"/>
<dbReference type="STRING" id="121845.A0A3Q0IZR1"/>
<dbReference type="AlphaFoldDB" id="A0A3Q0IZR1"/>
<name>A0A3Q0IZR1_DIACI</name>
<dbReference type="Gene3D" id="3.30.710.10">
    <property type="entry name" value="Potassium Channel Kv1.1, Chain A"/>
    <property type="match status" value="1"/>
</dbReference>
<gene>
    <name evidence="3" type="primary">LOC103512423</name>
</gene>
<dbReference type="Pfam" id="PF00651">
    <property type="entry name" value="BTB"/>
    <property type="match status" value="1"/>
</dbReference>
<reference evidence="3" key="1">
    <citation type="submission" date="2025-08" db="UniProtKB">
        <authorList>
            <consortium name="RefSeq"/>
        </authorList>
    </citation>
    <scope>IDENTIFICATION</scope>
</reference>
<protein>
    <submittedName>
        <fullName evidence="3">BTB/POZ domain-containing protein 6-B-like</fullName>
    </submittedName>
</protein>
<dbReference type="SMART" id="SM00225">
    <property type="entry name" value="BTB"/>
    <property type="match status" value="1"/>
</dbReference>
<proteinExistence type="predicted"/>
<dbReference type="PANTHER" id="PTHR45774:SF3">
    <property type="entry name" value="BTB (POZ) DOMAIN-CONTAINING 2B-RELATED"/>
    <property type="match status" value="1"/>
</dbReference>
<dbReference type="InterPro" id="IPR011333">
    <property type="entry name" value="SKP1/BTB/POZ_sf"/>
</dbReference>
<dbReference type="KEGG" id="dci:103512423"/>
<dbReference type="PROSITE" id="PS50097">
    <property type="entry name" value="BTB"/>
    <property type="match status" value="1"/>
</dbReference>
<keyword evidence="2" id="KW-1185">Reference proteome</keyword>
<dbReference type="SUPFAM" id="SSF54695">
    <property type="entry name" value="POZ domain"/>
    <property type="match status" value="1"/>
</dbReference>
<organism evidence="2 3">
    <name type="scientific">Diaphorina citri</name>
    <name type="common">Asian citrus psyllid</name>
    <dbReference type="NCBI Taxonomy" id="121845"/>
    <lineage>
        <taxon>Eukaryota</taxon>
        <taxon>Metazoa</taxon>
        <taxon>Ecdysozoa</taxon>
        <taxon>Arthropoda</taxon>
        <taxon>Hexapoda</taxon>
        <taxon>Insecta</taxon>
        <taxon>Pterygota</taxon>
        <taxon>Neoptera</taxon>
        <taxon>Paraneoptera</taxon>
        <taxon>Hemiptera</taxon>
        <taxon>Sternorrhyncha</taxon>
        <taxon>Psylloidea</taxon>
        <taxon>Psyllidae</taxon>
        <taxon>Diaphorininae</taxon>
        <taxon>Diaphorina</taxon>
    </lineage>
</organism>
<evidence type="ECO:0000313" key="2">
    <source>
        <dbReference type="Proteomes" id="UP000079169"/>
    </source>
</evidence>
<dbReference type="RefSeq" id="XP_026681694.1">
    <property type="nucleotide sequence ID" value="XM_026825893.1"/>
</dbReference>
<dbReference type="InterPro" id="IPR000210">
    <property type="entry name" value="BTB/POZ_dom"/>
</dbReference>
<dbReference type="Proteomes" id="UP000079169">
    <property type="component" value="Unplaced"/>
</dbReference>